<reference evidence="1 2" key="2">
    <citation type="journal article" date="2022" name="Mol. Ecol. Resour.">
        <title>The genomes of chicory, endive, great burdock and yacon provide insights into Asteraceae paleo-polyploidization history and plant inulin production.</title>
        <authorList>
            <person name="Fan W."/>
            <person name="Wang S."/>
            <person name="Wang H."/>
            <person name="Wang A."/>
            <person name="Jiang F."/>
            <person name="Liu H."/>
            <person name="Zhao H."/>
            <person name="Xu D."/>
            <person name="Zhang Y."/>
        </authorList>
    </citation>
    <scope>NUCLEOTIDE SEQUENCE [LARGE SCALE GENOMIC DNA]</scope>
    <source>
        <strain evidence="2">cv. Yunnan</strain>
        <tissue evidence="1">Leaves</tissue>
    </source>
</reference>
<organism evidence="1 2">
    <name type="scientific">Smallanthus sonchifolius</name>
    <dbReference type="NCBI Taxonomy" id="185202"/>
    <lineage>
        <taxon>Eukaryota</taxon>
        <taxon>Viridiplantae</taxon>
        <taxon>Streptophyta</taxon>
        <taxon>Embryophyta</taxon>
        <taxon>Tracheophyta</taxon>
        <taxon>Spermatophyta</taxon>
        <taxon>Magnoliopsida</taxon>
        <taxon>eudicotyledons</taxon>
        <taxon>Gunneridae</taxon>
        <taxon>Pentapetalae</taxon>
        <taxon>asterids</taxon>
        <taxon>campanulids</taxon>
        <taxon>Asterales</taxon>
        <taxon>Asteraceae</taxon>
        <taxon>Asteroideae</taxon>
        <taxon>Heliantheae alliance</taxon>
        <taxon>Millerieae</taxon>
        <taxon>Smallanthus</taxon>
    </lineage>
</organism>
<gene>
    <name evidence="1" type="ORF">L1987_18539</name>
</gene>
<protein>
    <submittedName>
        <fullName evidence="1">Uncharacterized protein</fullName>
    </submittedName>
</protein>
<name>A0ACB9IZW0_9ASTR</name>
<proteinExistence type="predicted"/>
<accession>A0ACB9IZW0</accession>
<evidence type="ECO:0000313" key="1">
    <source>
        <dbReference type="EMBL" id="KAI3813804.1"/>
    </source>
</evidence>
<comment type="caution">
    <text evidence="1">The sequence shown here is derived from an EMBL/GenBank/DDBJ whole genome shotgun (WGS) entry which is preliminary data.</text>
</comment>
<dbReference type="Proteomes" id="UP001056120">
    <property type="component" value="Linkage Group LG06"/>
</dbReference>
<keyword evidence="2" id="KW-1185">Reference proteome</keyword>
<dbReference type="EMBL" id="CM042023">
    <property type="protein sequence ID" value="KAI3813804.1"/>
    <property type="molecule type" value="Genomic_DNA"/>
</dbReference>
<sequence length="202" mass="22786">MFVDVARFDRESQGDVARPEAKNIQKSLNEMKGSSGQGKTSYAEYLVRGYKRGCEKRNKKRRYMACGRVCIRTKSKVDISEMVSVVINVKEDGVKVELGNGERPIKETNKEPKWCNEKDEGQWEEEFESERSKPLGFGGVGFADPQIKSSLNEDTLNSKGWELQSAEKGGDSYYSATAGVLRKGTFQQKIKEKKTVDGFYLV</sequence>
<reference evidence="2" key="1">
    <citation type="journal article" date="2022" name="Mol. Ecol. Resour.">
        <title>The genomes of chicory, endive, great burdock and yacon provide insights into Asteraceae palaeo-polyploidization history and plant inulin production.</title>
        <authorList>
            <person name="Fan W."/>
            <person name="Wang S."/>
            <person name="Wang H."/>
            <person name="Wang A."/>
            <person name="Jiang F."/>
            <person name="Liu H."/>
            <person name="Zhao H."/>
            <person name="Xu D."/>
            <person name="Zhang Y."/>
        </authorList>
    </citation>
    <scope>NUCLEOTIDE SEQUENCE [LARGE SCALE GENOMIC DNA]</scope>
    <source>
        <strain evidence="2">cv. Yunnan</strain>
    </source>
</reference>
<evidence type="ECO:0000313" key="2">
    <source>
        <dbReference type="Proteomes" id="UP001056120"/>
    </source>
</evidence>